<evidence type="ECO:0000313" key="3">
    <source>
        <dbReference type="EMBL" id="ENZ81421.1"/>
    </source>
</evidence>
<evidence type="ECO:0000313" key="4">
    <source>
        <dbReference type="Proteomes" id="UP000013063"/>
    </source>
</evidence>
<dbReference type="Proteomes" id="UP000013063">
    <property type="component" value="Unassembled WGS sequence"/>
</dbReference>
<organism evidence="3 4">
    <name type="scientific">Caulobacter vibrioides OR37</name>
    <dbReference type="NCBI Taxonomy" id="1292034"/>
    <lineage>
        <taxon>Bacteria</taxon>
        <taxon>Pseudomonadati</taxon>
        <taxon>Pseudomonadota</taxon>
        <taxon>Alphaproteobacteria</taxon>
        <taxon>Caulobacterales</taxon>
        <taxon>Caulobacteraceae</taxon>
        <taxon>Caulobacter</taxon>
    </lineage>
</organism>
<evidence type="ECO:0000256" key="1">
    <source>
        <dbReference type="SAM" id="Phobius"/>
    </source>
</evidence>
<feature type="domain" description="Endonuclease/exonuclease/phosphatase" evidence="2">
    <location>
        <begin position="111"/>
        <end position="315"/>
    </location>
</feature>
<dbReference type="Gene3D" id="3.60.10.10">
    <property type="entry name" value="Endonuclease/exonuclease/phosphatase"/>
    <property type="match status" value="1"/>
</dbReference>
<name>R0CY63_CAUVI</name>
<keyword evidence="1" id="KW-0812">Transmembrane</keyword>
<keyword evidence="1" id="KW-1133">Transmembrane helix</keyword>
<dbReference type="PATRIC" id="fig|1292034.3.peg.2662"/>
<evidence type="ECO:0000259" key="2">
    <source>
        <dbReference type="Pfam" id="PF03372"/>
    </source>
</evidence>
<dbReference type="OrthoDB" id="3808618at2"/>
<dbReference type="eggNOG" id="COG3021">
    <property type="taxonomic scope" value="Bacteria"/>
</dbReference>
<accession>R0CY63</accession>
<dbReference type="SUPFAM" id="SSF56219">
    <property type="entry name" value="DNase I-like"/>
    <property type="match status" value="1"/>
</dbReference>
<dbReference type="InterPro" id="IPR036691">
    <property type="entry name" value="Endo/exonu/phosph_ase_sf"/>
</dbReference>
<dbReference type="GO" id="GO:0003824">
    <property type="term" value="F:catalytic activity"/>
    <property type="evidence" value="ECO:0007669"/>
    <property type="project" value="InterPro"/>
</dbReference>
<feature type="transmembrane region" description="Helical" evidence="1">
    <location>
        <begin position="45"/>
        <end position="63"/>
    </location>
</feature>
<sequence length="326" mass="35294" precursor="true">MRLIVQLLSLLVRGAGLMLGLAGLGLALASLGGAWSDRLDALTHAAPLWLLMGMGAVALGAIFARGGERWAIVGLGGATILACAVMMLPEYWATWRFKPAMPVESDLKLVQFNAWHDNRSPETGLAWVEAQNADVVLIEEGAGGAAPIVKALKAQYPYSSCDRVAECETWIFSRKTMLARGGVPTDKPFLAGAWATLADAKGPFTVMAVHYTWPIPAGPQQAQSRKLVQFLSGFDKRDTILTGDFNSTPWSFSLKRQDKALGLRRWTRALASWPAGQFSRLAAAPAPFLPIDHVYAGSQWRAVKIERGPAVGSDHRPVVVTLRRLP</sequence>
<feature type="transmembrane region" description="Helical" evidence="1">
    <location>
        <begin position="70"/>
        <end position="92"/>
    </location>
</feature>
<dbReference type="Pfam" id="PF03372">
    <property type="entry name" value="Exo_endo_phos"/>
    <property type="match status" value="1"/>
</dbReference>
<gene>
    <name evidence="3" type="ORF">OR37_02687</name>
</gene>
<dbReference type="STRING" id="1292034.OR37_02687"/>
<dbReference type="InterPro" id="IPR005135">
    <property type="entry name" value="Endo/exonuclease/phosphatase"/>
</dbReference>
<reference evidence="3 4" key="1">
    <citation type="journal article" date="2013" name="Genome Announc.">
        <title>Draft Genome Sequence for Caulobacter sp. Strain OR37, a Bacterium Tolerant to Heavy Metals.</title>
        <authorList>
            <person name="Utturkar S.M."/>
            <person name="Bollmann A."/>
            <person name="Brzoska R.M."/>
            <person name="Klingeman D.M."/>
            <person name="Epstein S.E."/>
            <person name="Palumbo A.V."/>
            <person name="Brown S.D."/>
        </authorList>
    </citation>
    <scope>NUCLEOTIDE SEQUENCE [LARGE SCALE GENOMIC DNA]</scope>
    <source>
        <strain evidence="3 4">OR37</strain>
    </source>
</reference>
<protein>
    <recommendedName>
        <fullName evidence="2">Endonuclease/exonuclease/phosphatase domain-containing protein</fullName>
    </recommendedName>
</protein>
<keyword evidence="1" id="KW-0472">Membrane</keyword>
<dbReference type="AlphaFoldDB" id="R0CY63"/>
<comment type="caution">
    <text evidence="3">The sequence shown here is derived from an EMBL/GenBank/DDBJ whole genome shotgun (WGS) entry which is preliminary data.</text>
</comment>
<keyword evidence="4" id="KW-1185">Reference proteome</keyword>
<dbReference type="EMBL" id="APMP01000017">
    <property type="protein sequence ID" value="ENZ81421.1"/>
    <property type="molecule type" value="Genomic_DNA"/>
</dbReference>
<dbReference type="RefSeq" id="WP_004620674.1">
    <property type="nucleotide sequence ID" value="NZ_APMP01000017.1"/>
</dbReference>
<proteinExistence type="predicted"/>